<proteinExistence type="predicted"/>
<accession>A0A6S7IDU2</accession>
<dbReference type="OrthoDB" id="7476844at2759"/>
<sequence length="240" mass="27507">MSRLKRGLVHNYSLKWRLTFNEKKTVVLTFGEKRDNISAITNRGWLIGGKEIMEKSIWHNLGKDWHTDVSSLFPILEAAKKGQAIGIGLANLGCRFNGMSPLVATKLWARIALPKMLYGAELWTLNREKLSKLEKVQNIFLRVCLGLLSGTSGSAARGLLGLWTVGAEIDKRKLLFLRQLICASEDCVHRRVFMIRLNRWRWNPNKITGFVPDLVRILQKYCLWEYMDNFLQSGNFPSKS</sequence>
<reference evidence="1" key="1">
    <citation type="submission" date="2020-04" db="EMBL/GenBank/DDBJ databases">
        <authorList>
            <person name="Alioto T."/>
            <person name="Alioto T."/>
            <person name="Gomez Garrido J."/>
        </authorList>
    </citation>
    <scope>NUCLEOTIDE SEQUENCE</scope>
    <source>
        <strain evidence="1">A484AB</strain>
    </source>
</reference>
<dbReference type="EMBL" id="CACRXK020004893">
    <property type="protein sequence ID" value="CAB4004391.1"/>
    <property type="molecule type" value="Genomic_DNA"/>
</dbReference>
<dbReference type="AlphaFoldDB" id="A0A6S7IDU2"/>
<dbReference type="Proteomes" id="UP001152795">
    <property type="component" value="Unassembled WGS sequence"/>
</dbReference>
<comment type="caution">
    <text evidence="1">The sequence shown here is derived from an EMBL/GenBank/DDBJ whole genome shotgun (WGS) entry which is preliminary data.</text>
</comment>
<evidence type="ECO:0000313" key="2">
    <source>
        <dbReference type="Proteomes" id="UP001152795"/>
    </source>
</evidence>
<name>A0A6S7IDU2_PARCT</name>
<gene>
    <name evidence="1" type="ORF">PACLA_8A056181</name>
</gene>
<protein>
    <submittedName>
        <fullName evidence="1">Uncharacterized protein</fullName>
    </submittedName>
</protein>
<evidence type="ECO:0000313" key="1">
    <source>
        <dbReference type="EMBL" id="CAB4004391.1"/>
    </source>
</evidence>
<keyword evidence="2" id="KW-1185">Reference proteome</keyword>
<organism evidence="1 2">
    <name type="scientific">Paramuricea clavata</name>
    <name type="common">Red gorgonian</name>
    <name type="synonym">Violescent sea-whip</name>
    <dbReference type="NCBI Taxonomy" id="317549"/>
    <lineage>
        <taxon>Eukaryota</taxon>
        <taxon>Metazoa</taxon>
        <taxon>Cnidaria</taxon>
        <taxon>Anthozoa</taxon>
        <taxon>Octocorallia</taxon>
        <taxon>Malacalcyonacea</taxon>
        <taxon>Plexauridae</taxon>
        <taxon>Paramuricea</taxon>
    </lineage>
</organism>